<dbReference type="AlphaFoldDB" id="A0A2G5T1B0"/>
<dbReference type="STRING" id="1611254.A0A2G5T1B0"/>
<organism evidence="1 2">
    <name type="scientific">Caenorhabditis nigoni</name>
    <dbReference type="NCBI Taxonomy" id="1611254"/>
    <lineage>
        <taxon>Eukaryota</taxon>
        <taxon>Metazoa</taxon>
        <taxon>Ecdysozoa</taxon>
        <taxon>Nematoda</taxon>
        <taxon>Chromadorea</taxon>
        <taxon>Rhabditida</taxon>
        <taxon>Rhabditina</taxon>
        <taxon>Rhabditomorpha</taxon>
        <taxon>Rhabditoidea</taxon>
        <taxon>Rhabditidae</taxon>
        <taxon>Peloderinae</taxon>
        <taxon>Caenorhabditis</taxon>
    </lineage>
</organism>
<proteinExistence type="predicted"/>
<reference evidence="2" key="1">
    <citation type="submission" date="2017-10" db="EMBL/GenBank/DDBJ databases">
        <title>Rapid genome shrinkage in a self-fertile nematode reveals novel sperm competition proteins.</title>
        <authorList>
            <person name="Yin D."/>
            <person name="Schwarz E.M."/>
            <person name="Thomas C.G."/>
            <person name="Felde R.L."/>
            <person name="Korf I.F."/>
            <person name="Cutter A.D."/>
            <person name="Schartner C.M."/>
            <person name="Ralston E.J."/>
            <person name="Meyer B.J."/>
            <person name="Haag E.S."/>
        </authorList>
    </citation>
    <scope>NUCLEOTIDE SEQUENCE [LARGE SCALE GENOMIC DNA]</scope>
    <source>
        <strain evidence="2">JU1422</strain>
    </source>
</reference>
<comment type="caution">
    <text evidence="1">The sequence shown here is derived from an EMBL/GenBank/DDBJ whole genome shotgun (WGS) entry which is preliminary data.</text>
</comment>
<name>A0A2G5T1B0_9PELO</name>
<gene>
    <name evidence="1" type="primary">Cnig_chr_X.g26041</name>
    <name evidence="1" type="ORF">B9Z55_026041</name>
</gene>
<dbReference type="Proteomes" id="UP000230233">
    <property type="component" value="Chromosome X"/>
</dbReference>
<dbReference type="EMBL" id="PDUG01000006">
    <property type="protein sequence ID" value="PIC21067.1"/>
    <property type="molecule type" value="Genomic_DNA"/>
</dbReference>
<accession>A0A2G5T1B0</accession>
<sequence>MLEILKFYRLFQSKIVIFIPNIKIIVLDLTMDRAAQAMANANIGGDQPACQRHGLRPLAPKIGKNPSGQTVEFTCNMAKFTKTANTPIYKYDVNIVTVYKNRDGVEVSIEKSKSTMYTLKKLPMEVRIFLNIWK</sequence>
<protein>
    <submittedName>
        <fullName evidence="1">Uncharacterized protein</fullName>
    </submittedName>
</protein>
<keyword evidence="2" id="KW-1185">Reference proteome</keyword>
<evidence type="ECO:0000313" key="1">
    <source>
        <dbReference type="EMBL" id="PIC21067.1"/>
    </source>
</evidence>
<evidence type="ECO:0000313" key="2">
    <source>
        <dbReference type="Proteomes" id="UP000230233"/>
    </source>
</evidence>